<keyword evidence="3" id="KW-1185">Reference proteome</keyword>
<name>A0A4P6HLJ5_9BACT</name>
<organism evidence="2 3">
    <name type="scientific">Solidesulfovibrio carbinolicus</name>
    <dbReference type="NCBI Taxonomy" id="296842"/>
    <lineage>
        <taxon>Bacteria</taxon>
        <taxon>Pseudomonadati</taxon>
        <taxon>Thermodesulfobacteriota</taxon>
        <taxon>Desulfovibrionia</taxon>
        <taxon>Desulfovibrionales</taxon>
        <taxon>Desulfovibrionaceae</taxon>
        <taxon>Solidesulfovibrio</taxon>
    </lineage>
</organism>
<dbReference type="OrthoDB" id="9788468at2"/>
<accession>A0A4P6HLJ5</accession>
<dbReference type="Proteomes" id="UP000293296">
    <property type="component" value="Chromosome"/>
</dbReference>
<dbReference type="AlphaFoldDB" id="A0A4P6HLJ5"/>
<dbReference type="Gene3D" id="3.10.180.10">
    <property type="entry name" value="2,3-Dihydroxybiphenyl 1,2-Dioxygenase, domain 1"/>
    <property type="match status" value="1"/>
</dbReference>
<dbReference type="EMBL" id="CP026538">
    <property type="protein sequence ID" value="QAZ67875.1"/>
    <property type="molecule type" value="Genomic_DNA"/>
</dbReference>
<reference evidence="2 3" key="1">
    <citation type="submission" date="2018-02" db="EMBL/GenBank/DDBJ databases">
        <title>Genome sequence of Desulfovibrio carbinolicus DSM 3852.</title>
        <authorList>
            <person name="Wilbanks E."/>
            <person name="Skennerton C.T."/>
            <person name="Orphan V.J."/>
        </authorList>
    </citation>
    <scope>NUCLEOTIDE SEQUENCE [LARGE SCALE GENOMIC DNA]</scope>
    <source>
        <strain evidence="2 3">DSM 3852</strain>
    </source>
</reference>
<gene>
    <name evidence="2" type="ORF">C3Y92_11850</name>
</gene>
<dbReference type="RefSeq" id="WP_129352854.1">
    <property type="nucleotide sequence ID" value="NZ_CP026538.1"/>
</dbReference>
<dbReference type="PROSITE" id="PS51819">
    <property type="entry name" value="VOC"/>
    <property type="match status" value="1"/>
</dbReference>
<dbReference type="InterPro" id="IPR029068">
    <property type="entry name" value="Glyas_Bleomycin-R_OHBP_Dase"/>
</dbReference>
<evidence type="ECO:0000259" key="1">
    <source>
        <dbReference type="PROSITE" id="PS51819"/>
    </source>
</evidence>
<evidence type="ECO:0000313" key="2">
    <source>
        <dbReference type="EMBL" id="QAZ67875.1"/>
    </source>
</evidence>
<protein>
    <recommendedName>
        <fullName evidence="1">VOC domain-containing protein</fullName>
    </recommendedName>
</protein>
<dbReference type="KEGG" id="dcb:C3Y92_11850"/>
<dbReference type="InterPro" id="IPR037523">
    <property type="entry name" value="VOC_core"/>
</dbReference>
<dbReference type="SUPFAM" id="SSF54593">
    <property type="entry name" value="Glyoxalase/Bleomycin resistance protein/Dihydroxybiphenyl dioxygenase"/>
    <property type="match status" value="1"/>
</dbReference>
<proteinExistence type="predicted"/>
<sequence length="368" mass="39396">MEAFVNDDAKLLREVEQALSHRRKDGLDGLVGNLAAVVINVAEADLVPAAEELLGGTSLRFEAALDHPLSPGGGPAILLRDLEGADFLLKSRPAGQPNPFVAYNGGHKTAGAAPGRLETFVFDCPDLARYVSIQRGRGVAFATPEPVVTDVFSYIETKPSAHTGNALGFIQWNGRPGAYIHGRSNLLPLAPVGPDAAARPYLARIGGLDHVATRVRAAHRDAAIVEFLELTNYRFDFAVYVESLNSITNVARLRDGDYAQVFTSGIASPDTGGDGGPTEAFIANYGLRPHHMAFTADGIEAVVAGLAAHGMGFLSELVGSREEGLKQIFSAMSPRTMLVNEYIERYDGFDGFFTKSNVTRLTKATENQ</sequence>
<evidence type="ECO:0000313" key="3">
    <source>
        <dbReference type="Proteomes" id="UP000293296"/>
    </source>
</evidence>
<feature type="domain" description="VOC" evidence="1">
    <location>
        <begin position="207"/>
        <end position="345"/>
    </location>
</feature>